<accession>A0A183THI7</accession>
<dbReference type="AlphaFoldDB" id="A0A183THI7"/>
<dbReference type="EMBL" id="UYSU01040459">
    <property type="protein sequence ID" value="VDM02321.1"/>
    <property type="molecule type" value="Genomic_DNA"/>
</dbReference>
<reference evidence="2 3" key="2">
    <citation type="submission" date="2018-11" db="EMBL/GenBank/DDBJ databases">
        <authorList>
            <consortium name="Pathogen Informatics"/>
        </authorList>
    </citation>
    <scope>NUCLEOTIDE SEQUENCE [LARGE SCALE GENOMIC DNA]</scope>
    <source>
        <strain evidence="2 3">NST_G2</strain>
    </source>
</reference>
<name>A0A183THI7_SCHSO</name>
<reference evidence="4" key="1">
    <citation type="submission" date="2016-06" db="UniProtKB">
        <authorList>
            <consortium name="WormBaseParasite"/>
        </authorList>
    </citation>
    <scope>IDENTIFICATION</scope>
</reference>
<evidence type="ECO:0000313" key="2">
    <source>
        <dbReference type="EMBL" id="VDM02321.1"/>
    </source>
</evidence>
<protein>
    <submittedName>
        <fullName evidence="2 4">Uncharacterized protein</fullName>
    </submittedName>
</protein>
<gene>
    <name evidence="2" type="ORF">SSLN_LOCUS15935</name>
</gene>
<evidence type="ECO:0000256" key="1">
    <source>
        <dbReference type="SAM" id="MobiDB-lite"/>
    </source>
</evidence>
<dbReference type="WBParaSite" id="SSLN_0001653801-mRNA-1">
    <property type="protein sequence ID" value="SSLN_0001653801-mRNA-1"/>
    <property type="gene ID" value="SSLN_0001653801"/>
</dbReference>
<sequence>MTAAPRVYLEVLTCFRASEQELIPERGDESGLPSTPPPLPALLLRPRKRARLHHVFSKRLRLSEDEDGSAPPQPAGPGPIGGLLPDPTVAEQMRRCEGHGLVPPAPGSI</sequence>
<organism evidence="4">
    <name type="scientific">Schistocephalus solidus</name>
    <name type="common">Tapeworm</name>
    <dbReference type="NCBI Taxonomy" id="70667"/>
    <lineage>
        <taxon>Eukaryota</taxon>
        <taxon>Metazoa</taxon>
        <taxon>Spiralia</taxon>
        <taxon>Lophotrochozoa</taxon>
        <taxon>Platyhelminthes</taxon>
        <taxon>Cestoda</taxon>
        <taxon>Eucestoda</taxon>
        <taxon>Diphyllobothriidea</taxon>
        <taxon>Diphyllobothriidae</taxon>
        <taxon>Schistocephalus</taxon>
    </lineage>
</organism>
<keyword evidence="3" id="KW-1185">Reference proteome</keyword>
<evidence type="ECO:0000313" key="4">
    <source>
        <dbReference type="WBParaSite" id="SSLN_0001653801-mRNA-1"/>
    </source>
</evidence>
<proteinExistence type="predicted"/>
<dbReference type="Proteomes" id="UP000275846">
    <property type="component" value="Unassembled WGS sequence"/>
</dbReference>
<evidence type="ECO:0000313" key="3">
    <source>
        <dbReference type="Proteomes" id="UP000275846"/>
    </source>
</evidence>
<feature type="region of interest" description="Disordered" evidence="1">
    <location>
        <begin position="60"/>
        <end position="109"/>
    </location>
</feature>